<dbReference type="SUPFAM" id="SSF81606">
    <property type="entry name" value="PP2C-like"/>
    <property type="match status" value="1"/>
</dbReference>
<reference evidence="2" key="1">
    <citation type="submission" date="2019-10" db="EMBL/GenBank/DDBJ databases">
        <authorList>
            <consortium name="DOE Joint Genome Institute"/>
            <person name="Kuo A."/>
            <person name="Miyauchi S."/>
            <person name="Kiss E."/>
            <person name="Drula E."/>
            <person name="Kohler A."/>
            <person name="Sanchez-Garcia M."/>
            <person name="Andreopoulos B."/>
            <person name="Barry K.W."/>
            <person name="Bonito G."/>
            <person name="Buee M."/>
            <person name="Carver A."/>
            <person name="Chen C."/>
            <person name="Cichocki N."/>
            <person name="Clum A."/>
            <person name="Culley D."/>
            <person name="Crous P.W."/>
            <person name="Fauchery L."/>
            <person name="Girlanda M."/>
            <person name="Hayes R."/>
            <person name="Keri Z."/>
            <person name="LaButti K."/>
            <person name="Lipzen A."/>
            <person name="Lombard V."/>
            <person name="Magnuson J."/>
            <person name="Maillard F."/>
            <person name="Morin E."/>
            <person name="Murat C."/>
            <person name="Nolan M."/>
            <person name="Ohm R."/>
            <person name="Pangilinan J."/>
            <person name="Pereira M."/>
            <person name="Perotto S."/>
            <person name="Peter M."/>
            <person name="Riley R."/>
            <person name="Sitrit Y."/>
            <person name="Stielow B."/>
            <person name="Szollosi G."/>
            <person name="Zifcakova L."/>
            <person name="Stursova M."/>
            <person name="Spatafora J.W."/>
            <person name="Tedersoo L."/>
            <person name="Vaario L.-M."/>
            <person name="Yamada A."/>
            <person name="Yan M."/>
            <person name="Wang P."/>
            <person name="Xu J."/>
            <person name="Bruns T."/>
            <person name="Baldrian P."/>
            <person name="Vilgalys R."/>
            <person name="Henrissat B."/>
            <person name="Grigoriev I.V."/>
            <person name="Hibbett D."/>
            <person name="Nagy L.G."/>
            <person name="Martin F.M."/>
        </authorList>
    </citation>
    <scope>NUCLEOTIDE SEQUENCE</scope>
    <source>
        <strain evidence="2">BED1</strain>
    </source>
</reference>
<dbReference type="PANTHER" id="PTHR13832:SF792">
    <property type="entry name" value="GM14286P"/>
    <property type="match status" value="1"/>
</dbReference>
<dbReference type="InterPro" id="IPR001932">
    <property type="entry name" value="PPM-type_phosphatase-like_dom"/>
</dbReference>
<proteinExistence type="predicted"/>
<dbReference type="SMART" id="SM00332">
    <property type="entry name" value="PP2Cc"/>
    <property type="match status" value="1"/>
</dbReference>
<feature type="domain" description="PPM-type phosphatase" evidence="1">
    <location>
        <begin position="36"/>
        <end position="448"/>
    </location>
</feature>
<gene>
    <name evidence="2" type="ORF">L210DRAFT_3520928</name>
</gene>
<dbReference type="InterPro" id="IPR036457">
    <property type="entry name" value="PPM-type-like_dom_sf"/>
</dbReference>
<organism evidence="2 3">
    <name type="scientific">Boletus edulis BED1</name>
    <dbReference type="NCBI Taxonomy" id="1328754"/>
    <lineage>
        <taxon>Eukaryota</taxon>
        <taxon>Fungi</taxon>
        <taxon>Dikarya</taxon>
        <taxon>Basidiomycota</taxon>
        <taxon>Agaricomycotina</taxon>
        <taxon>Agaricomycetes</taxon>
        <taxon>Agaricomycetidae</taxon>
        <taxon>Boletales</taxon>
        <taxon>Boletineae</taxon>
        <taxon>Boletaceae</taxon>
        <taxon>Boletoideae</taxon>
        <taxon>Boletus</taxon>
    </lineage>
</organism>
<evidence type="ECO:0000259" key="1">
    <source>
        <dbReference type="PROSITE" id="PS51746"/>
    </source>
</evidence>
<comment type="caution">
    <text evidence="2">The sequence shown here is derived from an EMBL/GenBank/DDBJ whole genome shotgun (WGS) entry which is preliminary data.</text>
</comment>
<dbReference type="InterPro" id="IPR015655">
    <property type="entry name" value="PP2C"/>
</dbReference>
<keyword evidence="3" id="KW-1185">Reference proteome</keyword>
<dbReference type="EMBL" id="WHUW01000002">
    <property type="protein sequence ID" value="KAF8450635.1"/>
    <property type="molecule type" value="Genomic_DNA"/>
</dbReference>
<reference evidence="2" key="2">
    <citation type="journal article" date="2020" name="Nat. Commun.">
        <title>Large-scale genome sequencing of mycorrhizal fungi provides insights into the early evolution of symbiotic traits.</title>
        <authorList>
            <person name="Miyauchi S."/>
            <person name="Kiss E."/>
            <person name="Kuo A."/>
            <person name="Drula E."/>
            <person name="Kohler A."/>
            <person name="Sanchez-Garcia M."/>
            <person name="Morin E."/>
            <person name="Andreopoulos B."/>
            <person name="Barry K.W."/>
            <person name="Bonito G."/>
            <person name="Buee M."/>
            <person name="Carver A."/>
            <person name="Chen C."/>
            <person name="Cichocki N."/>
            <person name="Clum A."/>
            <person name="Culley D."/>
            <person name="Crous P.W."/>
            <person name="Fauchery L."/>
            <person name="Girlanda M."/>
            <person name="Hayes R.D."/>
            <person name="Keri Z."/>
            <person name="LaButti K."/>
            <person name="Lipzen A."/>
            <person name="Lombard V."/>
            <person name="Magnuson J."/>
            <person name="Maillard F."/>
            <person name="Murat C."/>
            <person name="Nolan M."/>
            <person name="Ohm R.A."/>
            <person name="Pangilinan J."/>
            <person name="Pereira M.F."/>
            <person name="Perotto S."/>
            <person name="Peter M."/>
            <person name="Pfister S."/>
            <person name="Riley R."/>
            <person name="Sitrit Y."/>
            <person name="Stielow J.B."/>
            <person name="Szollosi G."/>
            <person name="Zifcakova L."/>
            <person name="Stursova M."/>
            <person name="Spatafora J.W."/>
            <person name="Tedersoo L."/>
            <person name="Vaario L.M."/>
            <person name="Yamada A."/>
            <person name="Yan M."/>
            <person name="Wang P."/>
            <person name="Xu J."/>
            <person name="Bruns T."/>
            <person name="Baldrian P."/>
            <person name="Vilgalys R."/>
            <person name="Dunand C."/>
            <person name="Henrissat B."/>
            <person name="Grigoriev I.V."/>
            <person name="Hibbett D."/>
            <person name="Nagy L.G."/>
            <person name="Martin F.M."/>
        </authorList>
    </citation>
    <scope>NUCLEOTIDE SEQUENCE</scope>
    <source>
        <strain evidence="2">BED1</strain>
    </source>
</reference>
<dbReference type="Proteomes" id="UP001194468">
    <property type="component" value="Unassembled WGS sequence"/>
</dbReference>
<accession>A0AAD4GL62</accession>
<sequence length="464" mass="50384">MTSKTFPLLPLSVVDQRLNATAKSETIVRPGGITWKYSTASVAANDPLEDAHAEAIVAREPSDPKGPGDWLFFAVMDGHGGPHTSRLLSNTLINAIVLQLSSLIHGSSGPMFSKPGVQNPQTISSAIQSAFTKLDEELINAPLKVLANNMDKESLVKKIIPDLSEHPLALPMMLPAVSGSCALMAVFDTAQRDLYVACSGDSRAVAGFWEESADGTGSWRVEVLSEDQTGRNPNELKRMQSEHPKDEAENVIRAGRVLGGLEPTRAFGDARYKWPREVQDVLSQAFMVGNNQPLRPAPTSLKTPPYVTATPVVTHRKFSVDDGSSDASKRLGSRFVVLATDGLWDKLSSEEVVALVGGHLKGLRGTVSKAQLQTLAPTSSGSPTVEGKDKVRRNTEGSWFFQDDELSVHLIRNAFGGGDTSALRKLMSIPSPFARRYRDDTTVSVIWWDEQDNSPKVVEFKAKL</sequence>
<dbReference type="PROSITE" id="PS51746">
    <property type="entry name" value="PPM_2"/>
    <property type="match status" value="1"/>
</dbReference>
<protein>
    <submittedName>
        <fullName evidence="2">Phosphatase 2C-like domain-containing protein</fullName>
    </submittedName>
</protein>
<evidence type="ECO:0000313" key="3">
    <source>
        <dbReference type="Proteomes" id="UP001194468"/>
    </source>
</evidence>
<evidence type="ECO:0000313" key="2">
    <source>
        <dbReference type="EMBL" id="KAF8450635.1"/>
    </source>
</evidence>
<dbReference type="GO" id="GO:0004741">
    <property type="term" value="F:[pyruvate dehydrogenase (acetyl-transferring)]-phosphatase activity"/>
    <property type="evidence" value="ECO:0007669"/>
    <property type="project" value="TreeGrafter"/>
</dbReference>
<dbReference type="Gene3D" id="3.60.40.10">
    <property type="entry name" value="PPM-type phosphatase domain"/>
    <property type="match status" value="1"/>
</dbReference>
<name>A0AAD4GL62_BOLED</name>
<dbReference type="CDD" id="cd00143">
    <property type="entry name" value="PP2Cc"/>
    <property type="match status" value="1"/>
</dbReference>
<dbReference type="GO" id="GO:0005739">
    <property type="term" value="C:mitochondrion"/>
    <property type="evidence" value="ECO:0007669"/>
    <property type="project" value="TreeGrafter"/>
</dbReference>
<dbReference type="PANTHER" id="PTHR13832">
    <property type="entry name" value="PROTEIN PHOSPHATASE 2C"/>
    <property type="match status" value="1"/>
</dbReference>
<dbReference type="Pfam" id="PF00481">
    <property type="entry name" value="PP2C"/>
    <property type="match status" value="1"/>
</dbReference>
<dbReference type="AlphaFoldDB" id="A0AAD4GL62"/>